<dbReference type="Proteomes" id="UP001470230">
    <property type="component" value="Unassembled WGS sequence"/>
</dbReference>
<evidence type="ECO:0000313" key="2">
    <source>
        <dbReference type="Proteomes" id="UP001470230"/>
    </source>
</evidence>
<reference evidence="1 2" key="1">
    <citation type="submission" date="2024-04" db="EMBL/GenBank/DDBJ databases">
        <title>Tritrichomonas musculus Genome.</title>
        <authorList>
            <person name="Alves-Ferreira E."/>
            <person name="Grigg M."/>
            <person name="Lorenzi H."/>
            <person name="Galac M."/>
        </authorList>
    </citation>
    <scope>NUCLEOTIDE SEQUENCE [LARGE SCALE GENOMIC DNA]</scope>
    <source>
        <strain evidence="1 2">EAF2021</strain>
    </source>
</reference>
<dbReference type="InterPro" id="IPR011989">
    <property type="entry name" value="ARM-like"/>
</dbReference>
<dbReference type="SUPFAM" id="SSF48371">
    <property type="entry name" value="ARM repeat"/>
    <property type="match status" value="1"/>
</dbReference>
<proteinExistence type="predicted"/>
<name>A0ABR2JUZ1_9EUKA</name>
<organism evidence="1 2">
    <name type="scientific">Tritrichomonas musculus</name>
    <dbReference type="NCBI Taxonomy" id="1915356"/>
    <lineage>
        <taxon>Eukaryota</taxon>
        <taxon>Metamonada</taxon>
        <taxon>Parabasalia</taxon>
        <taxon>Tritrichomonadida</taxon>
        <taxon>Tritrichomonadidae</taxon>
        <taxon>Tritrichomonas</taxon>
    </lineage>
</organism>
<dbReference type="EMBL" id="JAPFFF010000009">
    <property type="protein sequence ID" value="KAK8882690.1"/>
    <property type="molecule type" value="Genomic_DNA"/>
</dbReference>
<sequence length="887" mass="102058">MENESFPLSEELIVLCHNREALRNNDDALNALTTLKKANDYPSFEWCLKNLHNFQTNEGRVFAIQNIYDFVSSSWHQIPESIYPLFIEELFTKIWQDPNFQDKSYHITIFKTQNLAIYGLYPKYWPNFFDFLLDSPKPILYGFLSSFNYSVYDRASTSRRNIVGLLNSCLKDGSQVKILQVVINDVLNRVENASKSLISTVEWVDLSLLLNSDLISLFIQLLSQSDTCKTGLNIFISIFHRPLAQDFLYELVNGLQLTNIIHQIVAGSEGDKEIIILCSQLLFTAYSKLVSSQLSSLFELISNVAELSMNLFMFPIEKSTTFNYRLLMSIFTYYPLFSTRYFPMLITKISSSIALNSEDADSITQTSLKLFFNSANTSGIDVIPHLISLSSGLNPNENIVETATLLAALKMVFFTQNEKENNLTASFAQMFSPLLSVQPPFLPAHFVAMSNYLQLIQPMLHEFDPNFRAQFFIKCIELVMAKECINSAKSDRNNLLEGIYDVCKANPELISAIPNVKEMLPSFVQTGEISLIKSASLIVSTLTAEERFQFYSQILQFFAVYLNFSTVNQTEKVPESSNYYDQFIISYDSRTLSVLHFWILAKCGDLIQLKPALIEFFTIFYNEKNDIVNTEELFHYFCEASVKALGTDAFPIFWNTSNYMNDFECATIIIRASFDLLKNPPFDEKISLIFQLMNNVFGLKNHSSRIMMMSDEVIQKNEFYETSAKFLLMIIPNLQQNSNELPLSISRLMDLILSMKLPNLMMNNIILFFLANPDLINGQIASIFQFFMIVLDEFRRIGSNEQRELLLNSMKLLHILASTENSFDWKSPLWRNIEDFHVNGPDVMKEIMFSSDEQFEKMALSFLEKVEPQKVYFEDEFVADSESNYED</sequence>
<evidence type="ECO:0000313" key="1">
    <source>
        <dbReference type="EMBL" id="KAK8882690.1"/>
    </source>
</evidence>
<comment type="caution">
    <text evidence="1">The sequence shown here is derived from an EMBL/GenBank/DDBJ whole genome shotgun (WGS) entry which is preliminary data.</text>
</comment>
<accession>A0ABR2JUZ1</accession>
<dbReference type="InterPro" id="IPR016024">
    <property type="entry name" value="ARM-type_fold"/>
</dbReference>
<keyword evidence="2" id="KW-1185">Reference proteome</keyword>
<gene>
    <name evidence="1" type="ORF">M9Y10_045332</name>
</gene>
<dbReference type="Gene3D" id="1.25.10.10">
    <property type="entry name" value="Leucine-rich Repeat Variant"/>
    <property type="match status" value="1"/>
</dbReference>
<evidence type="ECO:0008006" key="3">
    <source>
        <dbReference type="Google" id="ProtNLM"/>
    </source>
</evidence>
<protein>
    <recommendedName>
        <fullName evidence="3">Exportin-T</fullName>
    </recommendedName>
</protein>